<evidence type="ECO:0000313" key="1">
    <source>
        <dbReference type="EMBL" id="KKK86667.1"/>
    </source>
</evidence>
<proteinExistence type="predicted"/>
<reference evidence="1" key="1">
    <citation type="journal article" date="2015" name="Nature">
        <title>Complex archaea that bridge the gap between prokaryotes and eukaryotes.</title>
        <authorList>
            <person name="Spang A."/>
            <person name="Saw J.H."/>
            <person name="Jorgensen S.L."/>
            <person name="Zaremba-Niedzwiedzka K."/>
            <person name="Martijn J."/>
            <person name="Lind A.E."/>
            <person name="van Eijk R."/>
            <person name="Schleper C."/>
            <person name="Guy L."/>
            <person name="Ettema T.J."/>
        </authorList>
    </citation>
    <scope>NUCLEOTIDE SEQUENCE</scope>
</reference>
<organism evidence="1">
    <name type="scientific">marine sediment metagenome</name>
    <dbReference type="NCBI Taxonomy" id="412755"/>
    <lineage>
        <taxon>unclassified sequences</taxon>
        <taxon>metagenomes</taxon>
        <taxon>ecological metagenomes</taxon>
    </lineage>
</organism>
<dbReference type="AlphaFoldDB" id="A0A0F8YYY6"/>
<gene>
    <name evidence="1" type="ORF">LCGC14_2760950</name>
</gene>
<protein>
    <submittedName>
        <fullName evidence="1">Uncharacterized protein</fullName>
    </submittedName>
</protein>
<comment type="caution">
    <text evidence="1">The sequence shown here is derived from an EMBL/GenBank/DDBJ whole genome shotgun (WGS) entry which is preliminary data.</text>
</comment>
<name>A0A0F8YYY6_9ZZZZ</name>
<accession>A0A0F8YYY6</accession>
<dbReference type="EMBL" id="LAZR01050743">
    <property type="protein sequence ID" value="KKK86667.1"/>
    <property type="molecule type" value="Genomic_DNA"/>
</dbReference>
<sequence length="88" mass="10663">MEINMISSFQYNMNKKTLEAQFDKQFVYEDTIHIGGDRLKQLKQFWFVSIHEVLEEYTSWLAKHQYTDSDTYAEEPKAVDRFLKEFNK</sequence>